<dbReference type="CDD" id="cd05403">
    <property type="entry name" value="NT_KNTase_like"/>
    <property type="match status" value="1"/>
</dbReference>
<dbReference type="EMBL" id="FXTM01000010">
    <property type="protein sequence ID" value="SMO55736.1"/>
    <property type="molecule type" value="Genomic_DNA"/>
</dbReference>
<accession>A0A521C8J3</accession>
<dbReference type="RefSeq" id="WP_142935297.1">
    <property type="nucleotide sequence ID" value="NZ_FXTM01000010.1"/>
</dbReference>
<proteinExistence type="predicted"/>
<evidence type="ECO:0000259" key="1">
    <source>
        <dbReference type="Pfam" id="PF01909"/>
    </source>
</evidence>
<name>A0A521C8J3_9BACT</name>
<keyword evidence="2" id="KW-0808">Transferase</keyword>
<reference evidence="2 3" key="1">
    <citation type="submission" date="2017-05" db="EMBL/GenBank/DDBJ databases">
        <authorList>
            <person name="Varghese N."/>
            <person name="Submissions S."/>
        </authorList>
    </citation>
    <scope>NUCLEOTIDE SEQUENCE [LARGE SCALE GENOMIC DNA]</scope>
    <source>
        <strain evidence="2 3">DSM 16304</strain>
    </source>
</reference>
<dbReference type="Pfam" id="PF01909">
    <property type="entry name" value="NTP_transf_2"/>
    <property type="match status" value="1"/>
</dbReference>
<dbReference type="Proteomes" id="UP000317315">
    <property type="component" value="Unassembled WGS sequence"/>
</dbReference>
<dbReference type="OrthoDB" id="14556at2"/>
<sequence>MENKEKIRLSQEEIRTIKDIITKYDPQAEILIFGSRTDLTKKGGDIDILIISKDIDYRIRRKIRVDLQLSLGNRKIDLIVTDNPEKTEFTKVAYKYGVKI</sequence>
<dbReference type="SUPFAM" id="SSF81301">
    <property type="entry name" value="Nucleotidyltransferase"/>
    <property type="match status" value="1"/>
</dbReference>
<dbReference type="GO" id="GO:0016779">
    <property type="term" value="F:nucleotidyltransferase activity"/>
    <property type="evidence" value="ECO:0007669"/>
    <property type="project" value="InterPro"/>
</dbReference>
<organism evidence="2 3">
    <name type="scientific">Balnearium lithotrophicum</name>
    <dbReference type="NCBI Taxonomy" id="223788"/>
    <lineage>
        <taxon>Bacteria</taxon>
        <taxon>Pseudomonadati</taxon>
        <taxon>Aquificota</taxon>
        <taxon>Aquificia</taxon>
        <taxon>Desulfurobacteriales</taxon>
        <taxon>Desulfurobacteriaceae</taxon>
        <taxon>Balnearium</taxon>
    </lineage>
</organism>
<gene>
    <name evidence="2" type="ORF">SAMN06269117_11056</name>
</gene>
<keyword evidence="3" id="KW-1185">Reference proteome</keyword>
<evidence type="ECO:0000313" key="2">
    <source>
        <dbReference type="EMBL" id="SMO55736.1"/>
    </source>
</evidence>
<evidence type="ECO:0000313" key="3">
    <source>
        <dbReference type="Proteomes" id="UP000317315"/>
    </source>
</evidence>
<feature type="domain" description="Polymerase nucleotidyl transferase" evidence="1">
    <location>
        <begin position="14"/>
        <end position="96"/>
    </location>
</feature>
<protein>
    <submittedName>
        <fullName evidence="2">Nucleotidyltransferase domain-containing protein</fullName>
    </submittedName>
</protein>
<dbReference type="AlphaFoldDB" id="A0A521C8J3"/>
<dbReference type="Gene3D" id="3.30.460.10">
    <property type="entry name" value="Beta Polymerase, domain 2"/>
    <property type="match status" value="1"/>
</dbReference>
<dbReference type="InterPro" id="IPR002934">
    <property type="entry name" value="Polymerase_NTP_transf_dom"/>
</dbReference>
<dbReference type="InterPro" id="IPR043519">
    <property type="entry name" value="NT_sf"/>
</dbReference>